<gene>
    <name evidence="2" type="ORF">C8D85_0603</name>
</gene>
<dbReference type="Proteomes" id="UP000295729">
    <property type="component" value="Unassembled WGS sequence"/>
</dbReference>
<sequence length="247" mass="26798">MLLFYIFLASFAGALVSKPLRIDPILIILPSSLLLSADTSSFLNVFISLFPCLLLFSLSLVFPNRKELEVERITRMAAGVSLGGFIGVQCLFLLPFSLTSLILLMVVGAALSLTFSRYRWLNSLSISGPLSLWSGLILGIGQTISLGVGGWILSGLHQLSPVNRYVLWCMALIGALIGFVALPPTEVSYGISWPVVLANGLGLAIGALVLKYVLVSRFESKVLQWTVLAMCFSVWGHVLVKHFILPS</sequence>
<evidence type="ECO:0000256" key="1">
    <source>
        <dbReference type="SAM" id="Phobius"/>
    </source>
</evidence>
<protein>
    <submittedName>
        <fullName evidence="2">Uncharacterized protein</fullName>
    </submittedName>
</protein>
<dbReference type="RefSeq" id="WP_133559871.1">
    <property type="nucleotide sequence ID" value="NZ_SNZA01000001.1"/>
</dbReference>
<dbReference type="EMBL" id="SNZA01000001">
    <property type="protein sequence ID" value="TDR15243.1"/>
    <property type="molecule type" value="Genomic_DNA"/>
</dbReference>
<dbReference type="AlphaFoldDB" id="A0A4R6XE11"/>
<keyword evidence="1" id="KW-0812">Transmembrane</keyword>
<feature type="transmembrane region" description="Helical" evidence="1">
    <location>
        <begin position="41"/>
        <end position="62"/>
    </location>
</feature>
<evidence type="ECO:0000313" key="3">
    <source>
        <dbReference type="Proteomes" id="UP000295729"/>
    </source>
</evidence>
<organism evidence="2 3">
    <name type="scientific">Marinomonas communis</name>
    <dbReference type="NCBI Taxonomy" id="28254"/>
    <lineage>
        <taxon>Bacteria</taxon>
        <taxon>Pseudomonadati</taxon>
        <taxon>Pseudomonadota</taxon>
        <taxon>Gammaproteobacteria</taxon>
        <taxon>Oceanospirillales</taxon>
        <taxon>Oceanospirillaceae</taxon>
        <taxon>Marinomonas</taxon>
    </lineage>
</organism>
<feature type="transmembrane region" description="Helical" evidence="1">
    <location>
        <begin position="82"/>
        <end position="111"/>
    </location>
</feature>
<feature type="transmembrane region" description="Helical" evidence="1">
    <location>
        <begin position="222"/>
        <end position="244"/>
    </location>
</feature>
<evidence type="ECO:0000313" key="2">
    <source>
        <dbReference type="EMBL" id="TDR15243.1"/>
    </source>
</evidence>
<comment type="caution">
    <text evidence="2">The sequence shown here is derived from an EMBL/GenBank/DDBJ whole genome shotgun (WGS) entry which is preliminary data.</text>
</comment>
<reference evidence="2 3" key="1">
    <citation type="submission" date="2019-03" db="EMBL/GenBank/DDBJ databases">
        <title>Genomic Encyclopedia of Type Strains, Phase IV (KMG-IV): sequencing the most valuable type-strain genomes for metagenomic binning, comparative biology and taxonomic classification.</title>
        <authorList>
            <person name="Goeker M."/>
        </authorList>
    </citation>
    <scope>NUCLEOTIDE SEQUENCE [LARGE SCALE GENOMIC DNA]</scope>
    <source>
        <strain evidence="2 3">DSM 5604</strain>
    </source>
</reference>
<proteinExistence type="predicted"/>
<feature type="transmembrane region" description="Helical" evidence="1">
    <location>
        <begin position="165"/>
        <end position="185"/>
    </location>
</feature>
<keyword evidence="1" id="KW-1133">Transmembrane helix</keyword>
<name>A0A4R6XE11_9GAMM</name>
<dbReference type="OrthoDB" id="6107632at2"/>
<keyword evidence="3" id="KW-1185">Reference proteome</keyword>
<accession>A0A4R6XE11</accession>
<feature type="transmembrane region" description="Helical" evidence="1">
    <location>
        <begin position="191"/>
        <end position="210"/>
    </location>
</feature>
<feature type="transmembrane region" description="Helical" evidence="1">
    <location>
        <begin position="131"/>
        <end position="153"/>
    </location>
</feature>
<keyword evidence="1" id="KW-0472">Membrane</keyword>